<accession>A0A8S3XJ01</accession>
<gene>
    <name evidence="1" type="ORF">PAPOLLO_LOCUS19061</name>
</gene>
<evidence type="ECO:0000313" key="1">
    <source>
        <dbReference type="EMBL" id="CAG5028496.1"/>
    </source>
</evidence>
<proteinExistence type="predicted"/>
<dbReference type="Proteomes" id="UP000691718">
    <property type="component" value="Unassembled WGS sequence"/>
</dbReference>
<reference evidence="1" key="1">
    <citation type="submission" date="2021-04" db="EMBL/GenBank/DDBJ databases">
        <authorList>
            <person name="Tunstrom K."/>
        </authorList>
    </citation>
    <scope>NUCLEOTIDE SEQUENCE</scope>
</reference>
<protein>
    <submittedName>
        <fullName evidence="1">(apollo) hypothetical protein</fullName>
    </submittedName>
</protein>
<comment type="caution">
    <text evidence="1">The sequence shown here is derived from an EMBL/GenBank/DDBJ whole genome shotgun (WGS) entry which is preliminary data.</text>
</comment>
<dbReference type="EMBL" id="CAJQZP010001196">
    <property type="protein sequence ID" value="CAG5028496.1"/>
    <property type="molecule type" value="Genomic_DNA"/>
</dbReference>
<keyword evidence="2" id="KW-1185">Reference proteome</keyword>
<name>A0A8S3XJ01_PARAO</name>
<organism evidence="1 2">
    <name type="scientific">Parnassius apollo</name>
    <name type="common">Apollo butterfly</name>
    <name type="synonym">Papilio apollo</name>
    <dbReference type="NCBI Taxonomy" id="110799"/>
    <lineage>
        <taxon>Eukaryota</taxon>
        <taxon>Metazoa</taxon>
        <taxon>Ecdysozoa</taxon>
        <taxon>Arthropoda</taxon>
        <taxon>Hexapoda</taxon>
        <taxon>Insecta</taxon>
        <taxon>Pterygota</taxon>
        <taxon>Neoptera</taxon>
        <taxon>Endopterygota</taxon>
        <taxon>Lepidoptera</taxon>
        <taxon>Glossata</taxon>
        <taxon>Ditrysia</taxon>
        <taxon>Papilionoidea</taxon>
        <taxon>Papilionidae</taxon>
        <taxon>Parnassiinae</taxon>
        <taxon>Parnassini</taxon>
        <taxon>Parnassius</taxon>
        <taxon>Parnassius</taxon>
    </lineage>
</organism>
<evidence type="ECO:0000313" key="2">
    <source>
        <dbReference type="Proteomes" id="UP000691718"/>
    </source>
</evidence>
<dbReference type="AlphaFoldDB" id="A0A8S3XJ01"/>
<dbReference type="OrthoDB" id="9971063at2759"/>
<sequence>MSFQYSNVQYTEMVRTLAQCGDNVALACRTFNQRYGTRIDRRTMLAATQRLRDHGTFRPNTAIDMGANVRTRASLQTEILDYFDENPQYSRSSPTI</sequence>